<evidence type="ECO:0000256" key="2">
    <source>
        <dbReference type="ARBA" id="ARBA00022475"/>
    </source>
</evidence>
<feature type="domain" description="Major facilitator superfamily (MFS) profile" evidence="7">
    <location>
        <begin position="4"/>
        <end position="200"/>
    </location>
</feature>
<keyword evidence="3 6" id="KW-0812">Transmembrane</keyword>
<reference evidence="9" key="1">
    <citation type="journal article" date="2019" name="Int. J. Syst. Evol. Microbiol.">
        <title>The Global Catalogue of Microorganisms (GCM) 10K type strain sequencing project: providing services to taxonomists for standard genome sequencing and annotation.</title>
        <authorList>
            <consortium name="The Broad Institute Genomics Platform"/>
            <consortium name="The Broad Institute Genome Sequencing Center for Infectious Disease"/>
            <person name="Wu L."/>
            <person name="Ma J."/>
        </authorList>
    </citation>
    <scope>NUCLEOTIDE SEQUENCE [LARGE SCALE GENOMIC DNA]</scope>
    <source>
        <strain evidence="9">CGMCC 4.7382</strain>
    </source>
</reference>
<sequence>MPIALLALAIGTFGFGTTEFAAMGILPDVAEAFGVSIPLGGYIISGYAVGVVIGAPLLTALGARVDRKRLLLALMGLYTAGNLAAALAPTFEVLVAARVLTALPHGTFFGVGSVVAASLVPATKRAQAISLVIAGLTVANIVGVPLTTLAAQQFGWRAAFWIVTAVGLITLAAVARLVPAQPPRPGATLRAELGALARGQ</sequence>
<comment type="caution">
    <text evidence="8">The sequence shown here is derived from an EMBL/GenBank/DDBJ whole genome shotgun (WGS) entry which is preliminary data.</text>
</comment>
<gene>
    <name evidence="8" type="ORF">ACFQRF_23775</name>
</gene>
<evidence type="ECO:0000256" key="6">
    <source>
        <dbReference type="SAM" id="Phobius"/>
    </source>
</evidence>
<evidence type="ECO:0000259" key="7">
    <source>
        <dbReference type="PROSITE" id="PS50850"/>
    </source>
</evidence>
<evidence type="ECO:0000256" key="5">
    <source>
        <dbReference type="ARBA" id="ARBA00023136"/>
    </source>
</evidence>
<evidence type="ECO:0000256" key="3">
    <source>
        <dbReference type="ARBA" id="ARBA00022692"/>
    </source>
</evidence>
<feature type="transmembrane region" description="Helical" evidence="6">
    <location>
        <begin position="129"/>
        <end position="152"/>
    </location>
</feature>
<keyword evidence="9" id="KW-1185">Reference proteome</keyword>
<feature type="transmembrane region" description="Helical" evidence="6">
    <location>
        <begin position="158"/>
        <end position="178"/>
    </location>
</feature>
<dbReference type="RefSeq" id="WP_379873404.1">
    <property type="nucleotide sequence ID" value="NZ_JBHTBH010000014.1"/>
</dbReference>
<protein>
    <submittedName>
        <fullName evidence="8">MFS transporter</fullName>
    </submittedName>
</protein>
<organism evidence="8 9">
    <name type="scientific">Marinactinospora rubrisoli</name>
    <dbReference type="NCBI Taxonomy" id="2715399"/>
    <lineage>
        <taxon>Bacteria</taxon>
        <taxon>Bacillati</taxon>
        <taxon>Actinomycetota</taxon>
        <taxon>Actinomycetes</taxon>
        <taxon>Streptosporangiales</taxon>
        <taxon>Nocardiopsidaceae</taxon>
        <taxon>Marinactinospora</taxon>
    </lineage>
</organism>
<feature type="transmembrane region" description="Helical" evidence="6">
    <location>
        <begin position="103"/>
        <end position="122"/>
    </location>
</feature>
<dbReference type="Proteomes" id="UP001596540">
    <property type="component" value="Unassembled WGS sequence"/>
</dbReference>
<name>A0ABW2KNA9_9ACTN</name>
<dbReference type="Pfam" id="PF07690">
    <property type="entry name" value="MFS_1"/>
    <property type="match status" value="1"/>
</dbReference>
<feature type="transmembrane region" description="Helical" evidence="6">
    <location>
        <begin position="70"/>
        <end position="91"/>
    </location>
</feature>
<evidence type="ECO:0000256" key="1">
    <source>
        <dbReference type="ARBA" id="ARBA00004651"/>
    </source>
</evidence>
<dbReference type="InterPro" id="IPR011701">
    <property type="entry name" value="MFS"/>
</dbReference>
<keyword evidence="5 6" id="KW-0472">Membrane</keyword>
<dbReference type="CDD" id="cd17324">
    <property type="entry name" value="MFS_NepI_like"/>
    <property type="match status" value="1"/>
</dbReference>
<dbReference type="EMBL" id="JBHTBH010000014">
    <property type="protein sequence ID" value="MFC7330756.1"/>
    <property type="molecule type" value="Genomic_DNA"/>
</dbReference>
<accession>A0ABW2KNA9</accession>
<evidence type="ECO:0000313" key="9">
    <source>
        <dbReference type="Proteomes" id="UP001596540"/>
    </source>
</evidence>
<evidence type="ECO:0000313" key="8">
    <source>
        <dbReference type="EMBL" id="MFC7330756.1"/>
    </source>
</evidence>
<evidence type="ECO:0000256" key="4">
    <source>
        <dbReference type="ARBA" id="ARBA00022989"/>
    </source>
</evidence>
<dbReference type="InterPro" id="IPR036259">
    <property type="entry name" value="MFS_trans_sf"/>
</dbReference>
<dbReference type="PANTHER" id="PTHR43124">
    <property type="entry name" value="PURINE EFFLUX PUMP PBUE"/>
    <property type="match status" value="1"/>
</dbReference>
<keyword evidence="2" id="KW-1003">Cell membrane</keyword>
<proteinExistence type="predicted"/>
<dbReference type="Gene3D" id="1.20.1250.20">
    <property type="entry name" value="MFS general substrate transporter like domains"/>
    <property type="match status" value="1"/>
</dbReference>
<feature type="transmembrane region" description="Helical" evidence="6">
    <location>
        <begin position="42"/>
        <end position="63"/>
    </location>
</feature>
<comment type="subcellular location">
    <subcellularLocation>
        <location evidence="1">Cell membrane</location>
        <topology evidence="1">Multi-pass membrane protein</topology>
    </subcellularLocation>
</comment>
<dbReference type="PANTHER" id="PTHR43124:SF3">
    <property type="entry name" value="CHLORAMPHENICOL EFFLUX PUMP RV0191"/>
    <property type="match status" value="1"/>
</dbReference>
<dbReference type="SUPFAM" id="SSF103473">
    <property type="entry name" value="MFS general substrate transporter"/>
    <property type="match status" value="1"/>
</dbReference>
<keyword evidence="4 6" id="KW-1133">Transmembrane helix</keyword>
<dbReference type="PROSITE" id="PS50850">
    <property type="entry name" value="MFS"/>
    <property type="match status" value="1"/>
</dbReference>
<feature type="non-terminal residue" evidence="8">
    <location>
        <position position="200"/>
    </location>
</feature>
<dbReference type="InterPro" id="IPR050189">
    <property type="entry name" value="MFS_Efflux_Transporters"/>
</dbReference>
<dbReference type="InterPro" id="IPR020846">
    <property type="entry name" value="MFS_dom"/>
</dbReference>